<protein>
    <submittedName>
        <fullName evidence="2">Uncharacterized protein</fullName>
    </submittedName>
</protein>
<dbReference type="Proteomes" id="UP000249264">
    <property type="component" value="Chromosome 1"/>
</dbReference>
<gene>
    <name evidence="2" type="ORF">NCTC10288_01752</name>
</gene>
<dbReference type="EMBL" id="LS483460">
    <property type="protein sequence ID" value="SQI00440.1"/>
    <property type="molecule type" value="Genomic_DNA"/>
</dbReference>
<dbReference type="KEGG" id="cmin:NCTC10288_01752"/>
<organism evidence="2 3">
    <name type="scientific">Corynebacterium minutissimum</name>
    <dbReference type="NCBI Taxonomy" id="38301"/>
    <lineage>
        <taxon>Bacteria</taxon>
        <taxon>Bacillati</taxon>
        <taxon>Actinomycetota</taxon>
        <taxon>Actinomycetes</taxon>
        <taxon>Mycobacteriales</taxon>
        <taxon>Corynebacteriaceae</taxon>
        <taxon>Corynebacterium</taxon>
    </lineage>
</organism>
<keyword evidence="1" id="KW-1133">Transmembrane helix</keyword>
<evidence type="ECO:0000313" key="2">
    <source>
        <dbReference type="EMBL" id="SQI00440.1"/>
    </source>
</evidence>
<keyword evidence="1" id="KW-0812">Transmembrane</keyword>
<reference evidence="2 3" key="1">
    <citation type="submission" date="2018-06" db="EMBL/GenBank/DDBJ databases">
        <authorList>
            <consortium name="Pathogen Informatics"/>
            <person name="Doyle S."/>
        </authorList>
    </citation>
    <scope>NUCLEOTIDE SEQUENCE [LARGE SCALE GENOMIC DNA]</scope>
    <source>
        <strain evidence="2 3">NCTC10288</strain>
    </source>
</reference>
<proteinExistence type="predicted"/>
<accession>A0A2X4RVV7</accession>
<evidence type="ECO:0000256" key="1">
    <source>
        <dbReference type="SAM" id="Phobius"/>
    </source>
</evidence>
<name>A0A2X4RVV7_9CORY</name>
<evidence type="ECO:0000313" key="3">
    <source>
        <dbReference type="Proteomes" id="UP000249264"/>
    </source>
</evidence>
<dbReference type="AlphaFoldDB" id="A0A2X4RVV7"/>
<feature type="transmembrane region" description="Helical" evidence="1">
    <location>
        <begin position="55"/>
        <end position="75"/>
    </location>
</feature>
<sequence length="90" mass="10219">MLETLSTQLDSVYHVQVVIETNLSSQRGRAATRPRYSVLGGYREKFPFLLLEARFSASFLAIVAVCLFDTLALIWRTSWVPNEERPNASL</sequence>
<keyword evidence="1" id="KW-0472">Membrane</keyword>